<accession>A0ACC0I731</accession>
<organism evidence="1 2">
    <name type="scientific">Camellia lanceoleosa</name>
    <dbReference type="NCBI Taxonomy" id="1840588"/>
    <lineage>
        <taxon>Eukaryota</taxon>
        <taxon>Viridiplantae</taxon>
        <taxon>Streptophyta</taxon>
        <taxon>Embryophyta</taxon>
        <taxon>Tracheophyta</taxon>
        <taxon>Spermatophyta</taxon>
        <taxon>Magnoliopsida</taxon>
        <taxon>eudicotyledons</taxon>
        <taxon>Gunneridae</taxon>
        <taxon>Pentapetalae</taxon>
        <taxon>asterids</taxon>
        <taxon>Ericales</taxon>
        <taxon>Theaceae</taxon>
        <taxon>Camellia</taxon>
    </lineage>
</organism>
<evidence type="ECO:0000313" key="1">
    <source>
        <dbReference type="EMBL" id="KAI8021250.1"/>
    </source>
</evidence>
<keyword evidence="2" id="KW-1185">Reference proteome</keyword>
<dbReference type="Proteomes" id="UP001060215">
    <property type="component" value="Chromosome 6"/>
</dbReference>
<gene>
    <name evidence="1" type="ORF">LOK49_LG03G01394</name>
</gene>
<protein>
    <submittedName>
        <fullName evidence="1">Uncharacterized protein</fullName>
    </submittedName>
</protein>
<sequence>MIEIALARAAAVLRQTVGVLSNSVFKEGSRLSRLRKDIVWIECEMRHVQAYLEDAEAKQGRSRGVANLVIDIRDLACDVEDIIQKYFPQIALHRRKGFWVVSRVPLASSATGMMLVTLLWRLKGSKEDLRISIVPGKLMASMNRVVVVEEMSCGSTGSVSGNHLSSMYSLSLGLVFA</sequence>
<reference evidence="1 2" key="1">
    <citation type="journal article" date="2022" name="Plant J.">
        <title>Chromosome-level genome of Camellia lanceoleosa provides a valuable resource for understanding genome evolution and self-incompatibility.</title>
        <authorList>
            <person name="Gong W."/>
            <person name="Xiao S."/>
            <person name="Wang L."/>
            <person name="Liao Z."/>
            <person name="Chang Y."/>
            <person name="Mo W."/>
            <person name="Hu G."/>
            <person name="Li W."/>
            <person name="Zhao G."/>
            <person name="Zhu H."/>
            <person name="Hu X."/>
            <person name="Ji K."/>
            <person name="Xiang X."/>
            <person name="Song Q."/>
            <person name="Yuan D."/>
            <person name="Jin S."/>
            <person name="Zhang L."/>
        </authorList>
    </citation>
    <scope>NUCLEOTIDE SEQUENCE [LARGE SCALE GENOMIC DNA]</scope>
    <source>
        <strain evidence="1">SQ_2022a</strain>
    </source>
</reference>
<proteinExistence type="predicted"/>
<name>A0ACC0I731_9ERIC</name>
<dbReference type="EMBL" id="CM045763">
    <property type="protein sequence ID" value="KAI8021250.1"/>
    <property type="molecule type" value="Genomic_DNA"/>
</dbReference>
<comment type="caution">
    <text evidence="1">The sequence shown here is derived from an EMBL/GenBank/DDBJ whole genome shotgun (WGS) entry which is preliminary data.</text>
</comment>
<evidence type="ECO:0000313" key="2">
    <source>
        <dbReference type="Proteomes" id="UP001060215"/>
    </source>
</evidence>